<organism evidence="3 4">
    <name type="scientific">Caenorhabditis japonica</name>
    <dbReference type="NCBI Taxonomy" id="281687"/>
    <lineage>
        <taxon>Eukaryota</taxon>
        <taxon>Metazoa</taxon>
        <taxon>Ecdysozoa</taxon>
        <taxon>Nematoda</taxon>
        <taxon>Chromadorea</taxon>
        <taxon>Rhabditida</taxon>
        <taxon>Rhabditina</taxon>
        <taxon>Rhabditomorpha</taxon>
        <taxon>Rhabditoidea</taxon>
        <taxon>Rhabditidae</taxon>
        <taxon>Peloderinae</taxon>
        <taxon>Caenorhabditis</taxon>
    </lineage>
</organism>
<evidence type="ECO:0000256" key="1">
    <source>
        <dbReference type="SAM" id="SignalP"/>
    </source>
</evidence>
<reference evidence="3" key="2">
    <citation type="submission" date="2022-06" db="UniProtKB">
        <authorList>
            <consortium name="EnsemblMetazoa"/>
        </authorList>
    </citation>
    <scope>IDENTIFICATION</scope>
    <source>
        <strain evidence="3">DF5081</strain>
    </source>
</reference>
<dbReference type="PANTHER" id="PTHR31967:SF20">
    <property type="entry name" value="GROUND-LIKE DOMAIN-CONTAINING PROTEIN"/>
    <property type="match status" value="1"/>
</dbReference>
<dbReference type="AlphaFoldDB" id="A0A8R1DPD4"/>
<feature type="signal peptide" evidence="1">
    <location>
        <begin position="1"/>
        <end position="22"/>
    </location>
</feature>
<accession>A0A8R1DPD4</accession>
<dbReference type="Proteomes" id="UP000005237">
    <property type="component" value="Unassembled WGS sequence"/>
</dbReference>
<feature type="domain" description="Ground-like" evidence="2">
    <location>
        <begin position="130"/>
        <end position="208"/>
    </location>
</feature>
<evidence type="ECO:0000259" key="2">
    <source>
        <dbReference type="Pfam" id="PF04155"/>
    </source>
</evidence>
<evidence type="ECO:0000313" key="3">
    <source>
        <dbReference type="EnsemblMetazoa" id="CJA07456.1"/>
    </source>
</evidence>
<keyword evidence="4" id="KW-1185">Reference proteome</keyword>
<sequence length="222" mass="25117">MLLILKYFFLTLSAFLAGFVSGIPLTANVEANLTAIESENEAFSAAPNNTPISKVYIFGKPVYIREPFVIPQRDIGGSEEEMDVAKLFDESKRRNRSPSYASEAVVAPAPRHRSHDVKFPLKQCYTERSGFMCCNRKLENVMHETAHKLRGIKCNLQKVSTMLQKHTQQAFGTDFETLTGTGDFASKIHFYSDYVCKMERDGRVLLAYGTPNRHNYTVPYTL</sequence>
<dbReference type="Pfam" id="PF04155">
    <property type="entry name" value="Ground-like"/>
    <property type="match status" value="1"/>
</dbReference>
<dbReference type="InterPro" id="IPR007284">
    <property type="entry name" value="Ground-like_dom"/>
</dbReference>
<dbReference type="OMA" id="IYIREPF"/>
<protein>
    <submittedName>
        <fullName evidence="3">Ground-like domain-containing protein</fullName>
    </submittedName>
</protein>
<name>A0A8R1DPD4_CAEJA</name>
<feature type="chain" id="PRO_5035855968" evidence="1">
    <location>
        <begin position="23"/>
        <end position="222"/>
    </location>
</feature>
<dbReference type="PANTHER" id="PTHR31967">
    <property type="entry name" value="GROUNDHOG (HEDGEHOG-LIKE FAMILY)-RELATED"/>
    <property type="match status" value="1"/>
</dbReference>
<dbReference type="EnsemblMetazoa" id="CJA07456.1">
    <property type="protein sequence ID" value="CJA07456.1"/>
    <property type="gene ID" value="WBGene00126660"/>
</dbReference>
<proteinExistence type="predicted"/>
<evidence type="ECO:0000313" key="4">
    <source>
        <dbReference type="Proteomes" id="UP000005237"/>
    </source>
</evidence>
<reference evidence="4" key="1">
    <citation type="submission" date="2010-08" db="EMBL/GenBank/DDBJ databases">
        <authorList>
            <consortium name="Caenorhabditis japonica Sequencing Consortium"/>
            <person name="Wilson R.K."/>
        </authorList>
    </citation>
    <scope>NUCLEOTIDE SEQUENCE [LARGE SCALE GENOMIC DNA]</scope>
    <source>
        <strain evidence="4">DF5081</strain>
    </source>
</reference>
<keyword evidence="1" id="KW-0732">Signal</keyword>